<dbReference type="PATRIC" id="fig|421052.3.peg.2856"/>
<dbReference type="InterPro" id="IPR013216">
    <property type="entry name" value="Methyltransf_11"/>
</dbReference>
<evidence type="ECO:0000256" key="2">
    <source>
        <dbReference type="ARBA" id="ARBA00022603"/>
    </source>
</evidence>
<dbReference type="GO" id="GO:0032259">
    <property type="term" value="P:methylation"/>
    <property type="evidence" value="ECO:0007669"/>
    <property type="project" value="UniProtKB-KW"/>
</dbReference>
<dbReference type="PANTHER" id="PTHR44942:SF4">
    <property type="entry name" value="METHYLTRANSFERASE TYPE 11 DOMAIN-CONTAINING PROTEIN"/>
    <property type="match status" value="1"/>
</dbReference>
<dbReference type="InterPro" id="IPR029063">
    <property type="entry name" value="SAM-dependent_MTases_sf"/>
</dbReference>
<evidence type="ECO:0000313" key="6">
    <source>
        <dbReference type="Proteomes" id="UP000014568"/>
    </source>
</evidence>
<dbReference type="Proteomes" id="UP000014568">
    <property type="component" value="Unassembled WGS sequence"/>
</dbReference>
<evidence type="ECO:0000259" key="4">
    <source>
        <dbReference type="Pfam" id="PF08241"/>
    </source>
</evidence>
<dbReference type="EMBL" id="ATGI01000036">
    <property type="protein sequence ID" value="EPF70683.1"/>
    <property type="molecule type" value="Genomic_DNA"/>
</dbReference>
<protein>
    <recommendedName>
        <fullName evidence="4">Methyltransferase type 11 domain-containing protein</fullName>
    </recommendedName>
</protein>
<feature type="domain" description="Methyltransferase type 11" evidence="4">
    <location>
        <begin position="47"/>
        <end position="143"/>
    </location>
</feature>
<dbReference type="HOGENOM" id="CLU_037990_10_0_6"/>
<dbReference type="AlphaFoldDB" id="S3MW37"/>
<evidence type="ECO:0000256" key="3">
    <source>
        <dbReference type="ARBA" id="ARBA00022679"/>
    </source>
</evidence>
<sequence>MHNQHRLNQQQYHEKSESYLNSTVHAQGAEFAKMLKVCEHYPAAKVLDLGCGGGHVSYQLASQVDSIIAYDLSAEMVQLVATQAKERALHNVQTQAGAAEQLSFSDQSFDVVVSRYSAHHWQNIQQALAEVHRVLKPQGRAVFFDVLGSSDPILDTFLQCIEMIRDPSHVRNYSMAEWLAMVEYHGFQVEIIEKQSLVLDFDAWVARMRTPTAAIHTIRNIQDKVSDHVRRYYQIQPDGRFTSPTLYLQLTKI</sequence>
<accession>S3MW37</accession>
<dbReference type="STRING" id="632955.GCA_000829675_00361"/>
<comment type="similarity">
    <text evidence="1">Belongs to the methyltransferase superfamily.</text>
</comment>
<proteinExistence type="inferred from homology"/>
<dbReference type="CDD" id="cd02440">
    <property type="entry name" value="AdoMet_MTases"/>
    <property type="match status" value="1"/>
</dbReference>
<dbReference type="OrthoDB" id="529208at2"/>
<organism evidence="5 6">
    <name type="scientific">Acinetobacter rudis CIP 110305</name>
    <dbReference type="NCBI Taxonomy" id="421052"/>
    <lineage>
        <taxon>Bacteria</taxon>
        <taxon>Pseudomonadati</taxon>
        <taxon>Pseudomonadota</taxon>
        <taxon>Gammaproteobacteria</taxon>
        <taxon>Moraxellales</taxon>
        <taxon>Moraxellaceae</taxon>
        <taxon>Acinetobacter</taxon>
    </lineage>
</organism>
<dbReference type="Pfam" id="PF08241">
    <property type="entry name" value="Methyltransf_11"/>
    <property type="match status" value="1"/>
</dbReference>
<dbReference type="GO" id="GO:0008757">
    <property type="term" value="F:S-adenosylmethionine-dependent methyltransferase activity"/>
    <property type="evidence" value="ECO:0007669"/>
    <property type="project" value="InterPro"/>
</dbReference>
<reference evidence="5 6" key="1">
    <citation type="submission" date="2013-06" db="EMBL/GenBank/DDBJ databases">
        <title>The Genome Sequence of Acinetobacter rudis CIP 110305.</title>
        <authorList>
            <consortium name="The Broad Institute Genome Sequencing Platform"/>
            <consortium name="The Broad Institute Genome Sequencing Center for Infectious Disease"/>
            <person name="Cerqueira G."/>
            <person name="Feldgarden M."/>
            <person name="Courvalin P."/>
            <person name="Perichon B."/>
            <person name="Grillot-Courvalin C."/>
            <person name="Clermont D."/>
            <person name="Rocha E."/>
            <person name="Yoon E.-J."/>
            <person name="Nemec A."/>
            <person name="Young S.K."/>
            <person name="Zeng Q."/>
            <person name="Gargeya S."/>
            <person name="Fitzgerald M."/>
            <person name="Abouelleil A."/>
            <person name="Alvarado L."/>
            <person name="Berlin A.M."/>
            <person name="Chapman S.B."/>
            <person name="Dewar J."/>
            <person name="Goldberg J."/>
            <person name="Griggs A."/>
            <person name="Gujja S."/>
            <person name="Hansen M."/>
            <person name="Howarth C."/>
            <person name="Imamovic A."/>
            <person name="Larimer J."/>
            <person name="McCowan C."/>
            <person name="Murphy C."/>
            <person name="Pearson M."/>
            <person name="Priest M."/>
            <person name="Roberts A."/>
            <person name="Saif S."/>
            <person name="Shea T."/>
            <person name="Sykes S."/>
            <person name="Wortman J."/>
            <person name="Nusbaum C."/>
            <person name="Birren B."/>
        </authorList>
    </citation>
    <scope>NUCLEOTIDE SEQUENCE [LARGE SCALE GENOMIC DNA]</scope>
    <source>
        <strain evidence="5 6">CIP 110305</strain>
    </source>
</reference>
<gene>
    <name evidence="5" type="ORF">F945_02927</name>
</gene>
<dbReference type="eggNOG" id="COG2226">
    <property type="taxonomic scope" value="Bacteria"/>
</dbReference>
<dbReference type="RefSeq" id="WP_016657303.1">
    <property type="nucleotide sequence ID" value="NZ_KE340354.1"/>
</dbReference>
<dbReference type="PANTHER" id="PTHR44942">
    <property type="entry name" value="METHYLTRANSF_11 DOMAIN-CONTAINING PROTEIN"/>
    <property type="match status" value="1"/>
</dbReference>
<dbReference type="SUPFAM" id="SSF53335">
    <property type="entry name" value="S-adenosyl-L-methionine-dependent methyltransferases"/>
    <property type="match status" value="1"/>
</dbReference>
<evidence type="ECO:0000313" key="5">
    <source>
        <dbReference type="EMBL" id="EPF70683.1"/>
    </source>
</evidence>
<keyword evidence="2" id="KW-0489">Methyltransferase</keyword>
<dbReference type="InterPro" id="IPR051052">
    <property type="entry name" value="Diverse_substrate_MTase"/>
</dbReference>
<evidence type="ECO:0000256" key="1">
    <source>
        <dbReference type="ARBA" id="ARBA00008361"/>
    </source>
</evidence>
<keyword evidence="3" id="KW-0808">Transferase</keyword>
<name>S3MW37_9GAMM</name>
<dbReference type="Gene3D" id="3.40.50.150">
    <property type="entry name" value="Vaccinia Virus protein VP39"/>
    <property type="match status" value="1"/>
</dbReference>
<comment type="caution">
    <text evidence="5">The sequence shown here is derived from an EMBL/GenBank/DDBJ whole genome shotgun (WGS) entry which is preliminary data.</text>
</comment>
<keyword evidence="6" id="KW-1185">Reference proteome</keyword>